<organism evidence="1 2">
    <name type="scientific">Grifola frondosa</name>
    <name type="common">Maitake</name>
    <name type="synonym">Polyporus frondosus</name>
    <dbReference type="NCBI Taxonomy" id="5627"/>
    <lineage>
        <taxon>Eukaryota</taxon>
        <taxon>Fungi</taxon>
        <taxon>Dikarya</taxon>
        <taxon>Basidiomycota</taxon>
        <taxon>Agaricomycotina</taxon>
        <taxon>Agaricomycetes</taxon>
        <taxon>Polyporales</taxon>
        <taxon>Grifolaceae</taxon>
        <taxon>Grifola</taxon>
    </lineage>
</organism>
<evidence type="ECO:0000313" key="1">
    <source>
        <dbReference type="EMBL" id="OBZ71575.1"/>
    </source>
</evidence>
<evidence type="ECO:0000313" key="2">
    <source>
        <dbReference type="Proteomes" id="UP000092993"/>
    </source>
</evidence>
<dbReference type="AlphaFoldDB" id="A0A1C7M3T2"/>
<name>A0A1C7M3T2_GRIFR</name>
<sequence>MPPEGSRILPHIVRHAEDYQRRTNRRFITIRDALTAVCIRRIDNRTEPIALAVEHTPANTFILYVATNEGVSEELVRRIRAIWSSMQSLTDAYSNTSSADLDTQRTYADPSSAQALVADHMVFNISITIHDALKDLALKSADSGELKDYIVLRLQRLLKQVVHICPSRREVMEMAHDYLSHLIKASSAALSHIRCLMNGNLRLMMEAERFRLDASWRRLVLY</sequence>
<protein>
    <submittedName>
        <fullName evidence="1">Uncharacterized protein</fullName>
    </submittedName>
</protein>
<reference evidence="1 2" key="1">
    <citation type="submission" date="2016-03" db="EMBL/GenBank/DDBJ databases">
        <title>Whole genome sequencing of Grifola frondosa 9006-11.</title>
        <authorList>
            <person name="Min B."/>
            <person name="Park H."/>
            <person name="Kim J.-G."/>
            <person name="Cho H."/>
            <person name="Oh Y.-L."/>
            <person name="Kong W.-S."/>
            <person name="Choi I.-G."/>
        </authorList>
    </citation>
    <scope>NUCLEOTIDE SEQUENCE [LARGE SCALE GENOMIC DNA]</scope>
    <source>
        <strain evidence="1 2">9006-11</strain>
    </source>
</reference>
<dbReference type="EMBL" id="LUGG01000011">
    <property type="protein sequence ID" value="OBZ71575.1"/>
    <property type="molecule type" value="Genomic_DNA"/>
</dbReference>
<comment type="caution">
    <text evidence="1">The sequence shown here is derived from an EMBL/GenBank/DDBJ whole genome shotgun (WGS) entry which is preliminary data.</text>
</comment>
<proteinExistence type="predicted"/>
<keyword evidence="2" id="KW-1185">Reference proteome</keyword>
<dbReference type="Proteomes" id="UP000092993">
    <property type="component" value="Unassembled WGS sequence"/>
</dbReference>
<gene>
    <name evidence="1" type="ORF">A0H81_08896</name>
</gene>
<accession>A0A1C7M3T2</accession>